<accession>A0A4P9YKY0</accession>
<gene>
    <name evidence="2" type="ORF">ROZALSC1DRAFT_28881</name>
</gene>
<sequence>MRLRETFVKFPDSPCIQRTEETFSALGIRIEYKILDDIIGYAGALKSVLTIIRDELYRSVYSNLFTTTNYNQSKFQRIPHYVVSARANQQEQEALRHEQENIKMKNLILDLEEKLDKKIYENEHFNKEKSSKENQYQFEINQLKEARSAVEKLSVFKPNGDFVDTKDNGNKRIIKAIDKFIYEDKTLSINALDLTEFDLKETFKMNHQIGELLNTQLDEYEQELNVISQKKSILDEMTSIEMNANSFQREKIRELRDEQELLVSHQKYLLKMKERIIQDADHTTVMRKTDEALKKYSIKIYVSTDNATSFRSLKSDFCKKCNDRISMCPHIVYHDKIVALPDKATHLKFIQPPLKIKDVRVIKESEIYELKRHPDIPEDDSEMRIVWNEFLERGGFKPLAVREIALSSALDKIEELLSARWKEDLLHDKSDNDFGMIPFRRYIQEEIALSVIHDLLLVFQKEEFQNSEIYSFLRFFAGTDEVSWKYVRLISNYLSKYNVDDSRKLKDFLSIVYPGRLKEDYDQMELMLLSSSKGRIDDNQQRFQLCICNFICLFSKFTFRLKKYDFANQGCLSIKMFDEYLNNIIPFATTRTKRRFYKQAQIESDCDKLSIEELASK</sequence>
<proteinExistence type="predicted"/>
<evidence type="ECO:0000313" key="2">
    <source>
        <dbReference type="EMBL" id="RKP19531.1"/>
    </source>
</evidence>
<keyword evidence="1" id="KW-0175">Coiled coil</keyword>
<evidence type="ECO:0000313" key="3">
    <source>
        <dbReference type="Proteomes" id="UP000281549"/>
    </source>
</evidence>
<dbReference type="Proteomes" id="UP000281549">
    <property type="component" value="Unassembled WGS sequence"/>
</dbReference>
<feature type="coiled-coil region" evidence="1">
    <location>
        <begin position="87"/>
        <end position="114"/>
    </location>
</feature>
<protein>
    <submittedName>
        <fullName evidence="2">Uncharacterized protein</fullName>
    </submittedName>
</protein>
<reference evidence="3" key="1">
    <citation type="journal article" date="2018" name="Nat. Microbiol.">
        <title>Leveraging single-cell genomics to expand the fungal tree of life.</title>
        <authorList>
            <person name="Ahrendt S.R."/>
            <person name="Quandt C.A."/>
            <person name="Ciobanu D."/>
            <person name="Clum A."/>
            <person name="Salamov A."/>
            <person name="Andreopoulos B."/>
            <person name="Cheng J.F."/>
            <person name="Woyke T."/>
            <person name="Pelin A."/>
            <person name="Henrissat B."/>
            <person name="Reynolds N.K."/>
            <person name="Benny G.L."/>
            <person name="Smith M.E."/>
            <person name="James T.Y."/>
            <person name="Grigoriev I.V."/>
        </authorList>
    </citation>
    <scope>NUCLEOTIDE SEQUENCE [LARGE SCALE GENOMIC DNA]</scope>
    <source>
        <strain evidence="3">CSF55</strain>
    </source>
</reference>
<organism evidence="2 3">
    <name type="scientific">Rozella allomycis (strain CSF55)</name>
    <dbReference type="NCBI Taxonomy" id="988480"/>
    <lineage>
        <taxon>Eukaryota</taxon>
        <taxon>Fungi</taxon>
        <taxon>Fungi incertae sedis</taxon>
        <taxon>Cryptomycota</taxon>
        <taxon>Cryptomycota incertae sedis</taxon>
        <taxon>Rozella</taxon>
    </lineage>
</organism>
<name>A0A4P9YKY0_ROZAC</name>
<feature type="coiled-coil region" evidence="1">
    <location>
        <begin position="210"/>
        <end position="237"/>
    </location>
</feature>
<evidence type="ECO:0000256" key="1">
    <source>
        <dbReference type="SAM" id="Coils"/>
    </source>
</evidence>
<dbReference type="EMBL" id="ML005207">
    <property type="protein sequence ID" value="RKP19531.1"/>
    <property type="molecule type" value="Genomic_DNA"/>
</dbReference>
<dbReference type="AlphaFoldDB" id="A0A4P9YKY0"/>